<feature type="transmembrane region" description="Helical" evidence="1">
    <location>
        <begin position="208"/>
        <end position="241"/>
    </location>
</feature>
<feature type="transmembrane region" description="Helical" evidence="1">
    <location>
        <begin position="35"/>
        <end position="56"/>
    </location>
</feature>
<evidence type="ECO:0000313" key="2">
    <source>
        <dbReference type="EMBL" id="SFW53259.1"/>
    </source>
</evidence>
<evidence type="ECO:0008006" key="4">
    <source>
        <dbReference type="Google" id="ProtNLM"/>
    </source>
</evidence>
<name>A0A1K1Q0P7_RUMFL</name>
<reference evidence="2 3" key="1">
    <citation type="submission" date="2016-11" db="EMBL/GenBank/DDBJ databases">
        <authorList>
            <person name="Jaros S."/>
            <person name="Januszkiewicz K."/>
            <person name="Wedrychowicz H."/>
        </authorList>
    </citation>
    <scope>NUCLEOTIDE SEQUENCE [LARGE SCALE GENOMIC DNA]</scope>
    <source>
        <strain evidence="2 3">YL228</strain>
    </source>
</reference>
<dbReference type="AlphaFoldDB" id="A0A1K1Q0P7"/>
<gene>
    <name evidence="2" type="ORF">SAMN02910280_0271</name>
</gene>
<organism evidence="2 3">
    <name type="scientific">Ruminococcus flavefaciens</name>
    <dbReference type="NCBI Taxonomy" id="1265"/>
    <lineage>
        <taxon>Bacteria</taxon>
        <taxon>Bacillati</taxon>
        <taxon>Bacillota</taxon>
        <taxon>Clostridia</taxon>
        <taxon>Eubacteriales</taxon>
        <taxon>Oscillospiraceae</taxon>
        <taxon>Ruminococcus</taxon>
    </lineage>
</organism>
<feature type="transmembrane region" description="Helical" evidence="1">
    <location>
        <begin position="109"/>
        <end position="130"/>
    </location>
</feature>
<evidence type="ECO:0000313" key="3">
    <source>
        <dbReference type="Proteomes" id="UP000183461"/>
    </source>
</evidence>
<feature type="transmembrane region" description="Helical" evidence="1">
    <location>
        <begin position="394"/>
        <end position="412"/>
    </location>
</feature>
<dbReference type="RefSeq" id="WP_072301320.1">
    <property type="nucleotide sequence ID" value="NZ_FPIP01000012.1"/>
</dbReference>
<keyword evidence="1" id="KW-1133">Transmembrane helix</keyword>
<feature type="transmembrane region" description="Helical" evidence="1">
    <location>
        <begin position="314"/>
        <end position="332"/>
    </location>
</feature>
<evidence type="ECO:0000256" key="1">
    <source>
        <dbReference type="SAM" id="Phobius"/>
    </source>
</evidence>
<accession>A0A1K1Q0P7</accession>
<dbReference type="Proteomes" id="UP000183461">
    <property type="component" value="Unassembled WGS sequence"/>
</dbReference>
<dbReference type="EMBL" id="FPIP01000012">
    <property type="protein sequence ID" value="SFW53259.1"/>
    <property type="molecule type" value="Genomic_DNA"/>
</dbReference>
<feature type="transmembrane region" description="Helical" evidence="1">
    <location>
        <begin position="151"/>
        <end position="172"/>
    </location>
</feature>
<sequence length="548" mass="62656">MNFKRSSLSNGVLKLKKHNTLMMNKNFSKFISDNLYLLVFMLFAMCVMIRVFYGVITYELSHAYTADAPLYWAVGRGMLNGLTPYSEMYENKPIGVFLLSAISFYFTDSTILCNWISILAVLIIAFVPSLNIYDNMKKELLKYNKDNKAKCIYGFFCFWMILFCSTMLAIYAEERSGGFQVEAIGTACSLLYINSVRKMINAQSQKMLVARTVVTAVYISLTVMLKEPFLVVATICAFLFVDKFRDFIRVILIPDITGAVLTLALLGATGVLKPYFTIYIKHMFNTRLSDNSSTISKTGNIQMLESDIMSFNKILLLMILIEIVLTLIAVYKKSTKHILLHSAKVVAAVYLASFCVGLGGQYYNHHYIFAVPVYASFLMYGGESLNSIKVKNKYISGSIITLCIVAMANVFFSSETTYSGRYDEKYDYIKKNAEYVDELLDFYEVDRYQFLGFNGEDEFFGLTEHSPQGPSFAQDPDNFQTEDTWFFQQLMKQIDNSDIIILDSFSSVAIENKLNEILSTKFDKTPPKENDLIKPDDFNYEIYYRIDR</sequence>
<feature type="transmembrane region" description="Helical" evidence="1">
    <location>
        <begin position="247"/>
        <end position="272"/>
    </location>
</feature>
<proteinExistence type="predicted"/>
<keyword evidence="1" id="KW-0812">Transmembrane</keyword>
<keyword evidence="1" id="KW-0472">Membrane</keyword>
<protein>
    <recommendedName>
        <fullName evidence="4">Dolichyl-phosphate-mannose-protein mannosyltransferase</fullName>
    </recommendedName>
</protein>
<feature type="transmembrane region" description="Helical" evidence="1">
    <location>
        <begin position="338"/>
        <end position="359"/>
    </location>
</feature>